<dbReference type="KEGG" id="vde:111254480"/>
<organism evidence="2 3">
    <name type="scientific">Varroa destructor</name>
    <name type="common">Honeybee mite</name>
    <dbReference type="NCBI Taxonomy" id="109461"/>
    <lineage>
        <taxon>Eukaryota</taxon>
        <taxon>Metazoa</taxon>
        <taxon>Ecdysozoa</taxon>
        <taxon>Arthropoda</taxon>
        <taxon>Chelicerata</taxon>
        <taxon>Arachnida</taxon>
        <taxon>Acari</taxon>
        <taxon>Parasitiformes</taxon>
        <taxon>Mesostigmata</taxon>
        <taxon>Gamasina</taxon>
        <taxon>Dermanyssoidea</taxon>
        <taxon>Varroidae</taxon>
        <taxon>Varroa</taxon>
    </lineage>
</organism>
<dbReference type="EnsemblMetazoa" id="XM_022815369">
    <property type="protein sequence ID" value="XP_022671104"/>
    <property type="gene ID" value="LOC111254480"/>
</dbReference>
<name>A0A7M7KS20_VARDE</name>
<dbReference type="GeneID" id="111254480"/>
<evidence type="ECO:0000313" key="2">
    <source>
        <dbReference type="EnsemblMetazoa" id="XP_022671104"/>
    </source>
</evidence>
<feature type="chain" id="PRO_5036401552" evidence="1">
    <location>
        <begin position="23"/>
        <end position="165"/>
    </location>
</feature>
<dbReference type="Proteomes" id="UP000594260">
    <property type="component" value="Unplaced"/>
</dbReference>
<evidence type="ECO:0000313" key="3">
    <source>
        <dbReference type="Proteomes" id="UP000594260"/>
    </source>
</evidence>
<accession>A0A7M7KS20</accession>
<reference evidence="2" key="1">
    <citation type="submission" date="2021-01" db="UniProtKB">
        <authorList>
            <consortium name="EnsemblMetazoa"/>
        </authorList>
    </citation>
    <scope>IDENTIFICATION</scope>
</reference>
<feature type="signal peptide" evidence="1">
    <location>
        <begin position="1"/>
        <end position="22"/>
    </location>
</feature>
<protein>
    <submittedName>
        <fullName evidence="2">Uncharacterized protein</fullName>
    </submittedName>
</protein>
<dbReference type="RefSeq" id="XP_022671104.1">
    <property type="nucleotide sequence ID" value="XM_022815369.1"/>
</dbReference>
<dbReference type="InParanoid" id="A0A7M7KS20"/>
<dbReference type="OrthoDB" id="10395255at2759"/>
<evidence type="ECO:0000256" key="1">
    <source>
        <dbReference type="SAM" id="SignalP"/>
    </source>
</evidence>
<keyword evidence="3" id="KW-1185">Reference proteome</keyword>
<keyword evidence="1" id="KW-0732">Signal</keyword>
<proteinExistence type="predicted"/>
<dbReference type="RefSeq" id="XP_022671103.1">
    <property type="nucleotide sequence ID" value="XM_022815368.1"/>
</dbReference>
<dbReference type="EnsemblMetazoa" id="XM_022815368">
    <property type="protein sequence ID" value="XP_022671103"/>
    <property type="gene ID" value="LOC111254480"/>
</dbReference>
<sequence length="165" mass="18555">MNLNVTVAGFVVLALIQGGVMGHSADFDVKQFRANAASVVLDMTNYLNLLRPFIMAKLNDLPVFADHAESIVEQFFETLPDYTAACHLGSAEPNYSVQKFLTDLSDNFSAIAKYYDELKRKNDESLKTESKCLSEHVVDFVLKNKDFAQVVLKLRKAFGRIRDEL</sequence>
<dbReference type="AlphaFoldDB" id="A0A7M7KS20"/>